<dbReference type="AlphaFoldDB" id="A0A267MJR3"/>
<evidence type="ECO:0000256" key="5">
    <source>
        <dbReference type="ARBA" id="ARBA00022777"/>
    </source>
</evidence>
<dbReference type="PRINTS" id="PR00344">
    <property type="entry name" value="BCTRLSENSOR"/>
</dbReference>
<comment type="catalytic activity">
    <reaction evidence="1">
        <text>ATP + protein L-histidine = ADP + protein N-phospho-L-histidine.</text>
        <dbReference type="EC" id="2.7.13.3"/>
    </reaction>
</comment>
<keyword evidence="4" id="KW-0547">Nucleotide-binding</keyword>
<name>A0A267MJR3_9FIRM</name>
<dbReference type="GO" id="GO:0004673">
    <property type="term" value="F:protein histidine kinase activity"/>
    <property type="evidence" value="ECO:0007669"/>
    <property type="project" value="UniProtKB-EC"/>
</dbReference>
<dbReference type="EMBL" id="NIBG01000009">
    <property type="protein sequence ID" value="PAB59115.1"/>
    <property type="molecule type" value="Genomic_DNA"/>
</dbReference>
<dbReference type="InterPro" id="IPR003594">
    <property type="entry name" value="HATPase_dom"/>
</dbReference>
<keyword evidence="5" id="KW-0418">Kinase</keyword>
<dbReference type="RefSeq" id="WP_095133845.1">
    <property type="nucleotide sequence ID" value="NZ_NIBG01000009.1"/>
</dbReference>
<evidence type="ECO:0000256" key="2">
    <source>
        <dbReference type="ARBA" id="ARBA00012438"/>
    </source>
</evidence>
<keyword evidence="8" id="KW-0472">Membrane</keyword>
<evidence type="ECO:0000256" key="7">
    <source>
        <dbReference type="ARBA" id="ARBA00023012"/>
    </source>
</evidence>
<evidence type="ECO:0000313" key="10">
    <source>
        <dbReference type="EMBL" id="PAB59115.1"/>
    </source>
</evidence>
<accession>A0A267MJR3</accession>
<dbReference type="InterPro" id="IPR005467">
    <property type="entry name" value="His_kinase_dom"/>
</dbReference>
<dbReference type="PROSITE" id="PS50109">
    <property type="entry name" value="HIS_KIN"/>
    <property type="match status" value="1"/>
</dbReference>
<evidence type="ECO:0000256" key="8">
    <source>
        <dbReference type="SAM" id="Phobius"/>
    </source>
</evidence>
<reference evidence="10 11" key="1">
    <citation type="submission" date="2017-06" db="EMBL/GenBank/DDBJ databases">
        <title>Draft genome sequence of anaerobic fermentative bacterium Anaeromicrobium sediminis DY2726D isolated from West Pacific Ocean sediments.</title>
        <authorList>
            <person name="Zeng X."/>
        </authorList>
    </citation>
    <scope>NUCLEOTIDE SEQUENCE [LARGE SCALE GENOMIC DNA]</scope>
    <source>
        <strain evidence="10 11">DY2726D</strain>
    </source>
</reference>
<dbReference type="EC" id="2.7.13.3" evidence="2"/>
<keyword evidence="7" id="KW-0902">Two-component regulatory system</keyword>
<evidence type="ECO:0000256" key="3">
    <source>
        <dbReference type="ARBA" id="ARBA00022679"/>
    </source>
</evidence>
<evidence type="ECO:0000259" key="9">
    <source>
        <dbReference type="PROSITE" id="PS50109"/>
    </source>
</evidence>
<feature type="transmembrane region" description="Helical" evidence="8">
    <location>
        <begin position="79"/>
        <end position="99"/>
    </location>
</feature>
<keyword evidence="8" id="KW-1133">Transmembrane helix</keyword>
<dbReference type="Pfam" id="PF02518">
    <property type="entry name" value="HATPase_c"/>
    <property type="match status" value="1"/>
</dbReference>
<dbReference type="GO" id="GO:0005524">
    <property type="term" value="F:ATP binding"/>
    <property type="evidence" value="ECO:0007669"/>
    <property type="project" value="UniProtKB-KW"/>
</dbReference>
<dbReference type="Gene3D" id="3.30.565.10">
    <property type="entry name" value="Histidine kinase-like ATPase, C-terminal domain"/>
    <property type="match status" value="1"/>
</dbReference>
<dbReference type="SMART" id="SM00387">
    <property type="entry name" value="HATPase_c"/>
    <property type="match status" value="1"/>
</dbReference>
<keyword evidence="3" id="KW-0808">Transferase</keyword>
<evidence type="ECO:0000256" key="4">
    <source>
        <dbReference type="ARBA" id="ARBA00022741"/>
    </source>
</evidence>
<keyword evidence="8" id="KW-0812">Transmembrane</keyword>
<keyword evidence="11" id="KW-1185">Reference proteome</keyword>
<dbReference type="PANTHER" id="PTHR43065">
    <property type="entry name" value="SENSOR HISTIDINE KINASE"/>
    <property type="match status" value="1"/>
</dbReference>
<feature type="transmembrane region" description="Helical" evidence="8">
    <location>
        <begin position="21"/>
        <end position="44"/>
    </location>
</feature>
<evidence type="ECO:0000256" key="6">
    <source>
        <dbReference type="ARBA" id="ARBA00022840"/>
    </source>
</evidence>
<dbReference type="OrthoDB" id="1791938at2"/>
<dbReference type="InterPro" id="IPR004358">
    <property type="entry name" value="Sig_transdc_His_kin-like_C"/>
</dbReference>
<dbReference type="Proteomes" id="UP000216024">
    <property type="component" value="Unassembled WGS sequence"/>
</dbReference>
<organism evidence="10 11">
    <name type="scientific">Anaeromicrobium sediminis</name>
    <dbReference type="NCBI Taxonomy" id="1478221"/>
    <lineage>
        <taxon>Bacteria</taxon>
        <taxon>Bacillati</taxon>
        <taxon>Bacillota</taxon>
        <taxon>Clostridia</taxon>
        <taxon>Peptostreptococcales</taxon>
        <taxon>Thermotaleaceae</taxon>
        <taxon>Anaeromicrobium</taxon>
    </lineage>
</organism>
<comment type="caution">
    <text evidence="10">The sequence shown here is derived from an EMBL/GenBank/DDBJ whole genome shotgun (WGS) entry which is preliminary data.</text>
</comment>
<evidence type="ECO:0000256" key="1">
    <source>
        <dbReference type="ARBA" id="ARBA00000085"/>
    </source>
</evidence>
<keyword evidence="6" id="KW-0067">ATP-binding</keyword>
<feature type="domain" description="Histidine kinase" evidence="9">
    <location>
        <begin position="307"/>
        <end position="416"/>
    </location>
</feature>
<evidence type="ECO:0000313" key="11">
    <source>
        <dbReference type="Proteomes" id="UP000216024"/>
    </source>
</evidence>
<gene>
    <name evidence="10" type="ORF">CCE28_11395</name>
</gene>
<dbReference type="GO" id="GO:0000160">
    <property type="term" value="P:phosphorelay signal transduction system"/>
    <property type="evidence" value="ECO:0007669"/>
    <property type="project" value="UniProtKB-KW"/>
</dbReference>
<protein>
    <recommendedName>
        <fullName evidence="2">histidine kinase</fullName>
        <ecNumber evidence="2">2.7.13.3</ecNumber>
    </recommendedName>
</protein>
<feature type="transmembrane region" description="Helical" evidence="8">
    <location>
        <begin position="140"/>
        <end position="161"/>
    </location>
</feature>
<proteinExistence type="predicted"/>
<dbReference type="SUPFAM" id="SSF55874">
    <property type="entry name" value="ATPase domain of HSP90 chaperone/DNA topoisomerase II/histidine kinase"/>
    <property type="match status" value="1"/>
</dbReference>
<sequence length="421" mass="49135">MKIRKTLEIALYTALAAQISINLFVKDFNIAFAIILFAVYMYVFPDLNRVFLGITTATAVYLGRIGVYGLSGDITRNTLYMFLPEFFFYLSFGILYSILNKKNTDYDKERLFVILTCCDFTANMIEIYMRMKTDLFEDFVRVTVTLFVVAIIRSAIVKLVLDTIDYYKLFILKKEHEERYRKLLWLTSRIKMEMYWIEKTSDNIESVMSKAYSLFCKISQDEEQDILEDLASSVAKDIHEIKKEYNLFIRGVEEIYGNKLKDRAMDFKEIMFILKESMETEIISRGQNIQVYYELGNDFNTCKHYYLMSIFRNIITNSIDAIKGDSGKIFFTHKEDDENHIFILRDNGCGIKEEDKEFIFHPGFSTKIDYSTGSVNRGLGLSLVHDLIKKELKGNIKIESRLNEGVILYISIPKKALEVNQ</sequence>
<dbReference type="PANTHER" id="PTHR43065:SF46">
    <property type="entry name" value="C4-DICARBOXYLATE TRANSPORT SENSOR PROTEIN DCTB"/>
    <property type="match status" value="1"/>
</dbReference>
<dbReference type="InterPro" id="IPR036890">
    <property type="entry name" value="HATPase_C_sf"/>
</dbReference>